<keyword evidence="3 5" id="KW-0326">Glycosidase</keyword>
<dbReference type="GO" id="GO:0033925">
    <property type="term" value="F:mannosyl-glycoprotein endo-beta-N-acetylglucosaminidase activity"/>
    <property type="evidence" value="ECO:0007669"/>
    <property type="project" value="UniProtKB-EC"/>
</dbReference>
<evidence type="ECO:0000256" key="3">
    <source>
        <dbReference type="ARBA" id="ARBA00023295"/>
    </source>
</evidence>
<dbReference type="InterPro" id="IPR017853">
    <property type="entry name" value="GH"/>
</dbReference>
<evidence type="ECO:0000256" key="2">
    <source>
        <dbReference type="ARBA" id="ARBA00022801"/>
    </source>
</evidence>
<feature type="domain" description="Endo-beta-N-acetylglucosaminidase EndoS/F2-like TIM-barrel" evidence="4">
    <location>
        <begin position="3"/>
        <end position="85"/>
    </location>
</feature>
<name>A0A645HJS9_9ZZZZ</name>
<dbReference type="SUPFAM" id="SSF51445">
    <property type="entry name" value="(Trans)glycosidases"/>
    <property type="match status" value="1"/>
</dbReference>
<gene>
    <name evidence="5" type="ORF">SDC9_186381</name>
</gene>
<dbReference type="EMBL" id="VSSQ01094341">
    <property type="protein sequence ID" value="MPN38856.1"/>
    <property type="molecule type" value="Genomic_DNA"/>
</dbReference>
<dbReference type="AlphaFoldDB" id="A0A645HJS9"/>
<dbReference type="Gene3D" id="3.20.20.80">
    <property type="entry name" value="Glycosidases"/>
    <property type="match status" value="1"/>
</dbReference>
<keyword evidence="2 5" id="KW-0378">Hydrolase</keyword>
<evidence type="ECO:0000256" key="1">
    <source>
        <dbReference type="ARBA" id="ARBA00022729"/>
    </source>
</evidence>
<sequence>MAPLQDVASSFTYLGYQQYGSDDTRTQRAINDYTNVIEKERFMPGLTFPEEQDNNRWYDTKEPYETSNIYKVAKFTADHQLYGMFLYALDRDGRTYNEDDLNHVVPSNFLWTKTAILQAKGFTLEQAKNIAIHHWNRVSEEGPIKNSVLEKINSAQSNYEVNKVLLGSSNDFVNDGASITYDPIYELTLMK</sequence>
<keyword evidence="1" id="KW-0732">Signal</keyword>
<dbReference type="InterPro" id="IPR057016">
    <property type="entry name" value="EndoS_F2-like_TIM-barrel"/>
</dbReference>
<reference evidence="5" key="1">
    <citation type="submission" date="2019-08" db="EMBL/GenBank/DDBJ databases">
        <authorList>
            <person name="Kucharzyk K."/>
            <person name="Murdoch R.W."/>
            <person name="Higgins S."/>
            <person name="Loffler F."/>
        </authorList>
    </citation>
    <scope>NUCLEOTIDE SEQUENCE</scope>
</reference>
<comment type="caution">
    <text evidence="5">The sequence shown here is derived from an EMBL/GenBank/DDBJ whole genome shotgun (WGS) entry which is preliminary data.</text>
</comment>
<dbReference type="EC" id="3.2.1.96" evidence="5"/>
<organism evidence="5">
    <name type="scientific">bioreactor metagenome</name>
    <dbReference type="NCBI Taxonomy" id="1076179"/>
    <lineage>
        <taxon>unclassified sequences</taxon>
        <taxon>metagenomes</taxon>
        <taxon>ecological metagenomes</taxon>
    </lineage>
</organism>
<proteinExistence type="predicted"/>
<accession>A0A645HJS9</accession>
<protein>
    <submittedName>
        <fullName evidence="5">Endo-beta-N-acetylglucosaminidase</fullName>
        <ecNumber evidence="5">3.2.1.96</ecNumber>
    </submittedName>
</protein>
<evidence type="ECO:0000259" key="4">
    <source>
        <dbReference type="Pfam" id="PF23916"/>
    </source>
</evidence>
<evidence type="ECO:0000313" key="5">
    <source>
        <dbReference type="EMBL" id="MPN38856.1"/>
    </source>
</evidence>
<dbReference type="Pfam" id="PF23916">
    <property type="entry name" value="TIM-barrel_EndoS"/>
    <property type="match status" value="1"/>
</dbReference>